<dbReference type="AlphaFoldDB" id="A0A7R8XDG0"/>
<evidence type="ECO:0000256" key="7">
    <source>
        <dbReference type="ARBA" id="ARBA00023053"/>
    </source>
</evidence>
<evidence type="ECO:0000256" key="14">
    <source>
        <dbReference type="SAM" id="Phobius"/>
    </source>
</evidence>
<dbReference type="GO" id="GO:0015280">
    <property type="term" value="F:ligand-gated sodium channel activity"/>
    <property type="evidence" value="ECO:0007669"/>
    <property type="project" value="TreeGrafter"/>
</dbReference>
<evidence type="ECO:0000256" key="10">
    <source>
        <dbReference type="ARBA" id="ARBA00023201"/>
    </source>
</evidence>
<dbReference type="Proteomes" id="UP000677054">
    <property type="component" value="Unassembled WGS sequence"/>
</dbReference>
<keyword evidence="17" id="KW-1185">Reference proteome</keyword>
<feature type="signal peptide" evidence="15">
    <location>
        <begin position="1"/>
        <end position="25"/>
    </location>
</feature>
<accession>A0A7R8XDG0</accession>
<comment type="similarity">
    <text evidence="2 12">Belongs to the amiloride-sensitive sodium channel (TC 1.A.6) family.</text>
</comment>
<evidence type="ECO:0000256" key="13">
    <source>
        <dbReference type="SAM" id="MobiDB-lite"/>
    </source>
</evidence>
<keyword evidence="7" id="KW-0915">Sodium</keyword>
<protein>
    <submittedName>
        <fullName evidence="16">Uncharacterized protein</fullName>
    </submittedName>
</protein>
<keyword evidence="9 14" id="KW-0472">Membrane</keyword>
<feature type="chain" id="PRO_5036209152" evidence="15">
    <location>
        <begin position="26"/>
        <end position="853"/>
    </location>
</feature>
<evidence type="ECO:0000256" key="1">
    <source>
        <dbReference type="ARBA" id="ARBA00004141"/>
    </source>
</evidence>
<dbReference type="PANTHER" id="PTHR11690">
    <property type="entry name" value="AMILORIDE-SENSITIVE SODIUM CHANNEL-RELATED"/>
    <property type="match status" value="1"/>
</dbReference>
<proteinExistence type="inferred from homology"/>
<keyword evidence="4 12" id="KW-0894">Sodium channel</keyword>
<evidence type="ECO:0000256" key="9">
    <source>
        <dbReference type="ARBA" id="ARBA00023136"/>
    </source>
</evidence>
<keyword evidence="15" id="KW-0732">Signal</keyword>
<evidence type="ECO:0000313" key="17">
    <source>
        <dbReference type="Proteomes" id="UP000677054"/>
    </source>
</evidence>
<feature type="region of interest" description="Disordered" evidence="13">
    <location>
        <begin position="488"/>
        <end position="594"/>
    </location>
</feature>
<evidence type="ECO:0000256" key="8">
    <source>
        <dbReference type="ARBA" id="ARBA00023065"/>
    </source>
</evidence>
<dbReference type="GO" id="GO:0005886">
    <property type="term" value="C:plasma membrane"/>
    <property type="evidence" value="ECO:0007669"/>
    <property type="project" value="TreeGrafter"/>
</dbReference>
<dbReference type="InterPro" id="IPR001873">
    <property type="entry name" value="ENaC"/>
</dbReference>
<feature type="compositionally biased region" description="Polar residues" evidence="13">
    <location>
        <begin position="577"/>
        <end position="594"/>
    </location>
</feature>
<keyword evidence="5 12" id="KW-0812">Transmembrane</keyword>
<keyword evidence="8 12" id="KW-0406">Ion transport</keyword>
<keyword evidence="3 12" id="KW-0813">Transport</keyword>
<evidence type="ECO:0000256" key="6">
    <source>
        <dbReference type="ARBA" id="ARBA00022989"/>
    </source>
</evidence>
<organism evidence="16">
    <name type="scientific">Darwinula stevensoni</name>
    <dbReference type="NCBI Taxonomy" id="69355"/>
    <lineage>
        <taxon>Eukaryota</taxon>
        <taxon>Metazoa</taxon>
        <taxon>Ecdysozoa</taxon>
        <taxon>Arthropoda</taxon>
        <taxon>Crustacea</taxon>
        <taxon>Oligostraca</taxon>
        <taxon>Ostracoda</taxon>
        <taxon>Podocopa</taxon>
        <taxon>Podocopida</taxon>
        <taxon>Darwinulocopina</taxon>
        <taxon>Darwinuloidea</taxon>
        <taxon>Darwinulidae</taxon>
        <taxon>Darwinula</taxon>
    </lineage>
</organism>
<evidence type="ECO:0000256" key="4">
    <source>
        <dbReference type="ARBA" id="ARBA00022461"/>
    </source>
</evidence>
<feature type="transmembrane region" description="Helical" evidence="14">
    <location>
        <begin position="106"/>
        <end position="124"/>
    </location>
</feature>
<evidence type="ECO:0000256" key="2">
    <source>
        <dbReference type="ARBA" id="ARBA00007193"/>
    </source>
</evidence>
<keyword evidence="10 12" id="KW-0739">Sodium transport</keyword>
<sequence>MSRLSCLHQPIACILGRSLLALTFGVRRGQTVCSGNSGRSTVECSRRHDISLSLMDGYGQHFPPNGNRPKRSLWTTVKGSSRDFWLSTSIPGLTNARRHKNPAPKLLWLTIFLIGAALTVYSGYQVVADYLSYPVITYVSMSHAQKMPFPAVTVCNSNPIVCYKLAQFRDQLPELWIASGCQITSAMFSKVTTTLKALNATGFKAALDRYLQGEVRNMTDLVFTIVDGNYSYANKLTSLLNFIPGNDTSPQLHLLLDALLCADSAAFKAGNGSKAFDTLISYANGIASNTTVTPISAATLESSSIASTVTENARDATATTYTTGTVSNTAAATPATAGAVFTPTSAFTPPTASDVSSIFAAASTTGTTSSTASAASITTGSVSSAANTITLTTTSDVSSTIALTSTTGAASDIVVVPTSAATLDPSSTTAAASATTGSITAATFTSTTSNASSTAAATTTAEIGSSTTGTTSTTTGIFSTTTAALTSPVTTDTSTTTVAATSTTTGTTSSPTSESTSTTTVADTSTTTGTTSSPTSESTSTTTVAATALVSTATVGSSSTTGKPSTFSGRRKRYAPSSGTTSETNYTWGSNPYLSGSNPYTSESNYGGNGPVDISSATDDYLKYVEMMEAFSRVDDSLKQRITSSLKDLIWRCTFQGTDCLQDGVYIYRAFDDYSTKKSILSLSLEVYIDQTNYMKNTISASAGARVTIHSPDQLPNPVEQGYFVQPNTHTVFGLQIVNMSRLSSPYVTNCVSNWTETDFNPLPSGFNQNISNQNFSFGYSQVQCERLRLTAEIAKICNCWNPEVQDSFRHNGSSYQGLSPCNINVGADDQVCIVNVSLALQNKSIVCGPPCK</sequence>
<evidence type="ECO:0000256" key="3">
    <source>
        <dbReference type="ARBA" id="ARBA00022448"/>
    </source>
</evidence>
<evidence type="ECO:0000256" key="12">
    <source>
        <dbReference type="RuleBase" id="RU000679"/>
    </source>
</evidence>
<comment type="subcellular location">
    <subcellularLocation>
        <location evidence="1">Membrane</location>
        <topology evidence="1">Multi-pass membrane protein</topology>
    </subcellularLocation>
</comment>
<evidence type="ECO:0000256" key="5">
    <source>
        <dbReference type="ARBA" id="ARBA00022692"/>
    </source>
</evidence>
<dbReference type="Gene3D" id="2.60.470.10">
    <property type="entry name" value="Acid-sensing ion channels like domains"/>
    <property type="match status" value="1"/>
</dbReference>
<evidence type="ECO:0000256" key="11">
    <source>
        <dbReference type="ARBA" id="ARBA00023303"/>
    </source>
</evidence>
<feature type="compositionally biased region" description="Low complexity" evidence="13">
    <location>
        <begin position="488"/>
        <end position="561"/>
    </location>
</feature>
<keyword evidence="6 14" id="KW-1133">Transmembrane helix</keyword>
<keyword evidence="11 12" id="KW-0407">Ion channel</keyword>
<dbReference type="Pfam" id="PF00858">
    <property type="entry name" value="ASC"/>
    <property type="match status" value="2"/>
</dbReference>
<dbReference type="OrthoDB" id="6021021at2759"/>
<name>A0A7R8XDG0_9CRUS</name>
<reference evidence="16" key="1">
    <citation type="submission" date="2020-11" db="EMBL/GenBank/DDBJ databases">
        <authorList>
            <person name="Tran Van P."/>
        </authorList>
    </citation>
    <scope>NUCLEOTIDE SEQUENCE</scope>
</reference>
<evidence type="ECO:0000313" key="16">
    <source>
        <dbReference type="EMBL" id="CAD7245173.1"/>
    </source>
</evidence>
<dbReference type="EMBL" id="LR900313">
    <property type="protein sequence ID" value="CAD7245173.1"/>
    <property type="molecule type" value="Genomic_DNA"/>
</dbReference>
<evidence type="ECO:0000256" key="15">
    <source>
        <dbReference type="SAM" id="SignalP"/>
    </source>
</evidence>
<dbReference type="EMBL" id="CAJPEV010000796">
    <property type="protein sequence ID" value="CAG0888603.1"/>
    <property type="molecule type" value="Genomic_DNA"/>
</dbReference>
<gene>
    <name evidence="16" type="ORF">DSTB1V02_LOCUS5048</name>
</gene>
<dbReference type="PANTHER" id="PTHR11690:SF248">
    <property type="entry name" value="PICKPOCKET 17, ISOFORM A"/>
    <property type="match status" value="1"/>
</dbReference>